<protein>
    <submittedName>
        <fullName evidence="2">Uncharacterized protein</fullName>
    </submittedName>
</protein>
<keyword evidence="1" id="KW-0812">Transmembrane</keyword>
<gene>
    <name evidence="2" type="ORF">LCGC14_1579050</name>
</gene>
<sequence length="72" mass="8532">MESQRKRAESPGVGAEKNVRKVLDIATLTIAAFILFPWFVRGLQFVFAWTYWGVVYLFLNPYWQWAWEVIYG</sequence>
<name>A0A0F9KYA3_9ZZZZ</name>
<feature type="transmembrane region" description="Helical" evidence="1">
    <location>
        <begin position="21"/>
        <end position="40"/>
    </location>
</feature>
<dbReference type="EMBL" id="LAZR01012405">
    <property type="protein sequence ID" value="KKM26998.1"/>
    <property type="molecule type" value="Genomic_DNA"/>
</dbReference>
<comment type="caution">
    <text evidence="2">The sequence shown here is derived from an EMBL/GenBank/DDBJ whole genome shotgun (WGS) entry which is preliminary data.</text>
</comment>
<accession>A0A0F9KYA3</accession>
<keyword evidence="1" id="KW-1133">Transmembrane helix</keyword>
<feature type="transmembrane region" description="Helical" evidence="1">
    <location>
        <begin position="46"/>
        <end position="63"/>
    </location>
</feature>
<evidence type="ECO:0000256" key="1">
    <source>
        <dbReference type="SAM" id="Phobius"/>
    </source>
</evidence>
<reference evidence="2" key="1">
    <citation type="journal article" date="2015" name="Nature">
        <title>Complex archaea that bridge the gap between prokaryotes and eukaryotes.</title>
        <authorList>
            <person name="Spang A."/>
            <person name="Saw J.H."/>
            <person name="Jorgensen S.L."/>
            <person name="Zaremba-Niedzwiedzka K."/>
            <person name="Martijn J."/>
            <person name="Lind A.E."/>
            <person name="van Eijk R."/>
            <person name="Schleper C."/>
            <person name="Guy L."/>
            <person name="Ettema T.J."/>
        </authorList>
    </citation>
    <scope>NUCLEOTIDE SEQUENCE</scope>
</reference>
<keyword evidence="1" id="KW-0472">Membrane</keyword>
<organism evidence="2">
    <name type="scientific">marine sediment metagenome</name>
    <dbReference type="NCBI Taxonomy" id="412755"/>
    <lineage>
        <taxon>unclassified sequences</taxon>
        <taxon>metagenomes</taxon>
        <taxon>ecological metagenomes</taxon>
    </lineage>
</organism>
<dbReference type="AlphaFoldDB" id="A0A0F9KYA3"/>
<proteinExistence type="predicted"/>
<evidence type="ECO:0000313" key="2">
    <source>
        <dbReference type="EMBL" id="KKM26998.1"/>
    </source>
</evidence>